<name>A0ABU4AGA8_9HYPH</name>
<keyword evidence="1" id="KW-0472">Membrane</keyword>
<keyword evidence="1" id="KW-1133">Transmembrane helix</keyword>
<sequence>MAAFAMCHWWIAAATKVRFPPEPVIHSLMSCCFAMRASESKPWIVALEFGLLHGFGFAGALKEIGLPQSDVPLSLLTFNLGVEAGQLIFVAVALIVFLVVGLLSTMLSAVTPVHARLFGAYMIGTASIFGLISQVAGLAA</sequence>
<feature type="transmembrane region" description="Helical" evidence="1">
    <location>
        <begin position="118"/>
        <end position="139"/>
    </location>
</feature>
<evidence type="ECO:0000313" key="2">
    <source>
        <dbReference type="EMBL" id="MDV6225285.1"/>
    </source>
</evidence>
<protein>
    <submittedName>
        <fullName evidence="2">HupE/UreJ family protein</fullName>
    </submittedName>
</protein>
<proteinExistence type="predicted"/>
<dbReference type="EMBL" id="JAWLIP010000001">
    <property type="protein sequence ID" value="MDV6225285.1"/>
    <property type="molecule type" value="Genomic_DNA"/>
</dbReference>
<evidence type="ECO:0000313" key="3">
    <source>
        <dbReference type="Proteomes" id="UP001185659"/>
    </source>
</evidence>
<keyword evidence="1" id="KW-0812">Transmembrane</keyword>
<evidence type="ECO:0000256" key="1">
    <source>
        <dbReference type="SAM" id="Phobius"/>
    </source>
</evidence>
<feature type="transmembrane region" description="Helical" evidence="1">
    <location>
        <begin position="43"/>
        <end position="64"/>
    </location>
</feature>
<organism evidence="2 3">
    <name type="scientific">Nitratireductor aquimarinus</name>
    <dbReference type="NCBI Taxonomy" id="889300"/>
    <lineage>
        <taxon>Bacteria</taxon>
        <taxon>Pseudomonadati</taxon>
        <taxon>Pseudomonadota</taxon>
        <taxon>Alphaproteobacteria</taxon>
        <taxon>Hyphomicrobiales</taxon>
        <taxon>Phyllobacteriaceae</taxon>
        <taxon>Nitratireductor</taxon>
    </lineage>
</organism>
<keyword evidence="3" id="KW-1185">Reference proteome</keyword>
<dbReference type="RefSeq" id="WP_317560414.1">
    <property type="nucleotide sequence ID" value="NZ_JAWLIP010000001.1"/>
</dbReference>
<dbReference type="Pfam" id="PF13795">
    <property type="entry name" value="HupE_UreJ_2"/>
    <property type="match status" value="1"/>
</dbReference>
<accession>A0ABU4AGA8</accession>
<dbReference type="InterPro" id="IPR032809">
    <property type="entry name" value="Put_HupE_UreJ"/>
</dbReference>
<reference evidence="2 3" key="1">
    <citation type="submission" date="2023-10" db="EMBL/GenBank/DDBJ databases">
        <authorList>
            <person name="Venkata Ramana C."/>
            <person name="Sasikala C."/>
            <person name="Dhurka M."/>
        </authorList>
    </citation>
    <scope>NUCLEOTIDE SEQUENCE [LARGE SCALE GENOMIC DNA]</scope>
    <source>
        <strain evidence="2 3">KCTC 32151</strain>
    </source>
</reference>
<comment type="caution">
    <text evidence="2">The sequence shown here is derived from an EMBL/GenBank/DDBJ whole genome shotgun (WGS) entry which is preliminary data.</text>
</comment>
<feature type="transmembrane region" description="Helical" evidence="1">
    <location>
        <begin position="84"/>
        <end position="106"/>
    </location>
</feature>
<gene>
    <name evidence="2" type="ORF">R2G56_03210</name>
</gene>
<dbReference type="Proteomes" id="UP001185659">
    <property type="component" value="Unassembled WGS sequence"/>
</dbReference>